<evidence type="ECO:0000256" key="11">
    <source>
        <dbReference type="ARBA" id="ARBA00022839"/>
    </source>
</evidence>
<dbReference type="InterPro" id="IPR029060">
    <property type="entry name" value="PIN-like_dom_sf"/>
</dbReference>
<comment type="similarity">
    <text evidence="1 17">Belongs to the DNA polymerase type-A family.</text>
</comment>
<keyword evidence="6 17" id="KW-0548">Nucleotidyltransferase</keyword>
<keyword evidence="12 17" id="KW-0239">DNA-directed DNA polymerase</keyword>
<dbReference type="PROSITE" id="PS00447">
    <property type="entry name" value="DNA_POLYMERASE_A"/>
    <property type="match status" value="1"/>
</dbReference>
<dbReference type="FunFam" id="3.30.420.10:FF:000026">
    <property type="entry name" value="DNA polymerase I"/>
    <property type="match status" value="1"/>
</dbReference>
<keyword evidence="11 17" id="KW-0269">Exonuclease</keyword>
<dbReference type="CDD" id="cd06139">
    <property type="entry name" value="DNA_polA_I_Ecoli_like_exo"/>
    <property type="match status" value="1"/>
</dbReference>
<dbReference type="GO" id="GO:0006261">
    <property type="term" value="P:DNA-templated DNA replication"/>
    <property type="evidence" value="ECO:0007669"/>
    <property type="project" value="UniProtKB-UniRule"/>
</dbReference>
<evidence type="ECO:0000313" key="22">
    <source>
        <dbReference type="Proteomes" id="UP000249396"/>
    </source>
</evidence>
<feature type="domain" description="5'-3' exonuclease" evidence="19">
    <location>
        <begin position="6"/>
        <end position="261"/>
    </location>
</feature>
<evidence type="ECO:0000256" key="6">
    <source>
        <dbReference type="ARBA" id="ARBA00022695"/>
    </source>
</evidence>
<dbReference type="PANTHER" id="PTHR10133:SF27">
    <property type="entry name" value="DNA POLYMERASE NU"/>
    <property type="match status" value="1"/>
</dbReference>
<comment type="catalytic activity">
    <reaction evidence="15 17">
        <text>DNA(n) + a 2'-deoxyribonucleoside 5'-triphosphate = DNA(n+1) + diphosphate</text>
        <dbReference type="Rhea" id="RHEA:22508"/>
        <dbReference type="Rhea" id="RHEA-COMP:17339"/>
        <dbReference type="Rhea" id="RHEA-COMP:17340"/>
        <dbReference type="ChEBI" id="CHEBI:33019"/>
        <dbReference type="ChEBI" id="CHEBI:61560"/>
        <dbReference type="ChEBI" id="CHEBI:173112"/>
        <dbReference type="EC" id="2.7.7.7"/>
    </reaction>
</comment>
<feature type="domain" description="DNA-directed DNA polymerase family A palm" evidence="20">
    <location>
        <begin position="658"/>
        <end position="910"/>
    </location>
</feature>
<dbReference type="InterPro" id="IPR002562">
    <property type="entry name" value="3'-5'_exonuclease_dom"/>
</dbReference>
<dbReference type="Gene3D" id="3.30.70.370">
    <property type="match status" value="2"/>
</dbReference>
<dbReference type="Proteomes" id="UP000249396">
    <property type="component" value="Unassembled WGS sequence"/>
</dbReference>
<dbReference type="InterPro" id="IPR012337">
    <property type="entry name" value="RNaseH-like_sf"/>
</dbReference>
<proteinExistence type="inferred from homology"/>
<keyword evidence="8" id="KW-0540">Nuclease</keyword>
<keyword evidence="5 17" id="KW-0808">Transferase</keyword>
<evidence type="ECO:0000256" key="2">
    <source>
        <dbReference type="ARBA" id="ARBA00011541"/>
    </source>
</evidence>
<dbReference type="Gene3D" id="3.30.420.10">
    <property type="entry name" value="Ribonuclease H-like superfamily/Ribonuclease H"/>
    <property type="match status" value="1"/>
</dbReference>
<dbReference type="InterPro" id="IPR020045">
    <property type="entry name" value="DNA_polI_H3TH"/>
</dbReference>
<dbReference type="EC" id="2.7.7.7" evidence="3 16"/>
<dbReference type="InterPro" id="IPR018320">
    <property type="entry name" value="DNA_polymerase_1"/>
</dbReference>
<dbReference type="NCBIfam" id="NF004397">
    <property type="entry name" value="PRK05755.1"/>
    <property type="match status" value="1"/>
</dbReference>
<evidence type="ECO:0000256" key="8">
    <source>
        <dbReference type="ARBA" id="ARBA00022722"/>
    </source>
</evidence>
<evidence type="ECO:0000256" key="9">
    <source>
        <dbReference type="ARBA" id="ARBA00022763"/>
    </source>
</evidence>
<dbReference type="FunFam" id="3.40.50.1010:FF:000001">
    <property type="entry name" value="DNA polymerase I"/>
    <property type="match status" value="1"/>
</dbReference>
<evidence type="ECO:0000256" key="4">
    <source>
        <dbReference type="ARBA" id="ARBA00020311"/>
    </source>
</evidence>
<dbReference type="CDD" id="cd09859">
    <property type="entry name" value="PIN_53EXO"/>
    <property type="match status" value="1"/>
</dbReference>
<gene>
    <name evidence="17" type="primary">polA</name>
    <name evidence="21" type="ORF">DM484_23005</name>
</gene>
<evidence type="ECO:0000259" key="19">
    <source>
        <dbReference type="SMART" id="SM00475"/>
    </source>
</evidence>
<evidence type="ECO:0000256" key="14">
    <source>
        <dbReference type="ARBA" id="ARBA00023204"/>
    </source>
</evidence>
<dbReference type="InterPro" id="IPR043502">
    <property type="entry name" value="DNA/RNA_pol_sf"/>
</dbReference>
<dbReference type="InterPro" id="IPR001098">
    <property type="entry name" value="DNA-dir_DNA_pol_A_palm_dom"/>
</dbReference>
<evidence type="ECO:0000313" key="21">
    <source>
        <dbReference type="EMBL" id="PZN73306.1"/>
    </source>
</evidence>
<comment type="function">
    <text evidence="17">In addition to polymerase activity, this DNA polymerase exhibits 3'-5' and 5'-3' exonuclease activity.</text>
</comment>
<evidence type="ECO:0000256" key="15">
    <source>
        <dbReference type="ARBA" id="ARBA00049244"/>
    </source>
</evidence>
<dbReference type="InterPro" id="IPR036397">
    <property type="entry name" value="RNaseH_sf"/>
</dbReference>
<dbReference type="Pfam" id="PF01367">
    <property type="entry name" value="5_3_exonuc"/>
    <property type="match status" value="1"/>
</dbReference>
<keyword evidence="13 17" id="KW-0238">DNA-binding</keyword>
<dbReference type="InterPro" id="IPR020046">
    <property type="entry name" value="5-3_exonucl_a-hlix_arch_N"/>
</dbReference>
<dbReference type="InterPro" id="IPR036279">
    <property type="entry name" value="5-3_exonuclease_C_sf"/>
</dbReference>
<dbReference type="Pfam" id="PF00476">
    <property type="entry name" value="DNA_pol_A"/>
    <property type="match status" value="2"/>
</dbReference>
<evidence type="ECO:0000256" key="13">
    <source>
        <dbReference type="ARBA" id="ARBA00023125"/>
    </source>
</evidence>
<name>A0A2W4QQ88_9GAMM</name>
<dbReference type="SMART" id="SM00279">
    <property type="entry name" value="HhH2"/>
    <property type="match status" value="1"/>
</dbReference>
<evidence type="ECO:0000256" key="17">
    <source>
        <dbReference type="RuleBase" id="RU004460"/>
    </source>
</evidence>
<dbReference type="SUPFAM" id="SSF88723">
    <property type="entry name" value="PIN domain-like"/>
    <property type="match status" value="1"/>
</dbReference>
<dbReference type="CDD" id="cd09898">
    <property type="entry name" value="H3TH_53EXO"/>
    <property type="match status" value="1"/>
</dbReference>
<evidence type="ECO:0000256" key="16">
    <source>
        <dbReference type="NCBIfam" id="TIGR00593"/>
    </source>
</evidence>
<dbReference type="SMART" id="SM00474">
    <property type="entry name" value="35EXOc"/>
    <property type="match status" value="1"/>
</dbReference>
<sequence length="946" mass="105111">MTHTSAKTLVLIDGSSFLYRAFHGLPPLSNSKGEPTGAIYGVANMLRKLLAEYPTAHIGLVFDAPGKTFRDEMYDQYKANRPPMPDDLRAQIEPLHELVKAMGFPVLMVQGVEADDVIGTLTLKGQEQGFEVVISTGDKDMAQLVTDKVILENTMTNTRMDAAGVVEKFGVPPERIVDYLALVGDTSDNIPGVPKCGPKTAVKWLNEFGSLDALMVRADEIGGKIGETLRASLDSIPLSRRLATIVCDVKLDVTPNDLLPSPPDHAKLAELYKRFEFHAWLKQLGDVAAPAPQPAHRQEKHYETVLTEANFNAWLTKLEKTNLFAFDTETNSLDYMKAEVVGLSFAVVPNEAAYVPLRHDYPGAPDQLNRTWVLEQLRPLLEDANKAKLGQHLKYDANVLLNHGIHLQGIAHDTMLESYVYNSTATRHDMDSLAEFYLKEKTIHYEEVAGKGAKQIPFAAVDIDTATRYAAEDADITLRLHEYLWPQLQAIPSLAKLYEEIEIPLVPVLSCMERTGVLVDVFMLAGQSGELAGRMKEIEKEAHAAAGQPFNLGSPKQIQAILYDKLNLPVIKKTPTGQPSTDESVLQDLAEMYDLPQLILDYRSMSKLKSTYADRLPEQVDPSTGRVHTSYHQAVAATGRLSSSDPNLQNIPVRTQEGRRIRQAFIAPEGYKLVAADYSQIELRIMAHLSGDKRLLEAFAQGEDIHRATAAEVFNHPLDEVTTEQRRAAKAINFGLIYGMSAFGLAKQLGVAREKAQLYIDLYFLRYPGVKAYMDATREQARQQGYVETLFGRRLYIPDINAKNAQKRQYAERTAINAPMQGTAADIIKMAMIAVDGWIHPPSPHFPPIKVNALSQAPAWERDSPERIKPEVPKLELGNQQTKQRRGGQGAVKMIMQVHDELVFEIADDLVETAIPHIRELMCKAGVLDVPLVVDIGVGMNWDEAH</sequence>
<dbReference type="InterPro" id="IPR008918">
    <property type="entry name" value="HhH2"/>
</dbReference>
<evidence type="ECO:0000256" key="1">
    <source>
        <dbReference type="ARBA" id="ARBA00007705"/>
    </source>
</evidence>
<dbReference type="CDD" id="cd08637">
    <property type="entry name" value="DNA_pol_A_pol_I_C"/>
    <property type="match status" value="1"/>
</dbReference>
<dbReference type="SMART" id="SM00475">
    <property type="entry name" value="53EXOc"/>
    <property type="match status" value="1"/>
</dbReference>
<dbReference type="FunFam" id="1.10.150.20:FF:000002">
    <property type="entry name" value="DNA polymerase I"/>
    <property type="match status" value="1"/>
</dbReference>
<dbReference type="GO" id="GO:0008408">
    <property type="term" value="F:3'-5' exonuclease activity"/>
    <property type="evidence" value="ECO:0007669"/>
    <property type="project" value="UniProtKB-UniRule"/>
</dbReference>
<evidence type="ECO:0000256" key="5">
    <source>
        <dbReference type="ARBA" id="ARBA00022679"/>
    </source>
</evidence>
<dbReference type="SUPFAM" id="SSF56672">
    <property type="entry name" value="DNA/RNA polymerases"/>
    <property type="match status" value="1"/>
</dbReference>
<dbReference type="PANTHER" id="PTHR10133">
    <property type="entry name" value="DNA POLYMERASE I"/>
    <property type="match status" value="1"/>
</dbReference>
<protein>
    <recommendedName>
        <fullName evidence="4 16">DNA polymerase I</fullName>
        <ecNumber evidence="3 16">2.7.7.7</ecNumber>
    </recommendedName>
</protein>
<dbReference type="SMART" id="SM00482">
    <property type="entry name" value="POLAc"/>
    <property type="match status" value="1"/>
</dbReference>
<dbReference type="PRINTS" id="PR00868">
    <property type="entry name" value="DNAPOLI"/>
</dbReference>
<evidence type="ECO:0000259" key="18">
    <source>
        <dbReference type="SMART" id="SM00474"/>
    </source>
</evidence>
<evidence type="ECO:0000256" key="3">
    <source>
        <dbReference type="ARBA" id="ARBA00012417"/>
    </source>
</evidence>
<keyword evidence="9 17" id="KW-0227">DNA damage</keyword>
<comment type="subunit">
    <text evidence="2">Single-chain monomer with multiple functions.</text>
</comment>
<keyword evidence="10 17" id="KW-0378">Hydrolase</keyword>
<dbReference type="GO" id="GO:0003677">
    <property type="term" value="F:DNA binding"/>
    <property type="evidence" value="ECO:0007669"/>
    <property type="project" value="UniProtKB-UniRule"/>
</dbReference>
<evidence type="ECO:0000256" key="7">
    <source>
        <dbReference type="ARBA" id="ARBA00022705"/>
    </source>
</evidence>
<evidence type="ECO:0000256" key="10">
    <source>
        <dbReference type="ARBA" id="ARBA00022801"/>
    </source>
</evidence>
<dbReference type="Pfam" id="PF02739">
    <property type="entry name" value="5_3_exonuc_N"/>
    <property type="match status" value="1"/>
</dbReference>
<dbReference type="InterPro" id="IPR019760">
    <property type="entry name" value="DNA-dir_DNA_pol_A_CS"/>
</dbReference>
<dbReference type="GO" id="GO:0006302">
    <property type="term" value="P:double-strand break repair"/>
    <property type="evidence" value="ECO:0007669"/>
    <property type="project" value="TreeGrafter"/>
</dbReference>
<dbReference type="Gene3D" id="1.10.150.20">
    <property type="entry name" value="5' to 3' exonuclease, C-terminal subdomain"/>
    <property type="match status" value="2"/>
</dbReference>
<dbReference type="GO" id="GO:0008409">
    <property type="term" value="F:5'-3' exonuclease activity"/>
    <property type="evidence" value="ECO:0007669"/>
    <property type="project" value="UniProtKB-UniRule"/>
</dbReference>
<accession>A0A2W4QQ88</accession>
<keyword evidence="7 17" id="KW-0235">DNA replication</keyword>
<keyword evidence="14 17" id="KW-0234">DNA repair</keyword>
<reference evidence="21 22" key="1">
    <citation type="journal article" date="2018" name="Aquat. Microb. Ecol.">
        <title>Gammaproteobacterial methanotrophs dominate.</title>
        <authorList>
            <person name="Rissanen A.J."/>
            <person name="Saarenheimo J."/>
            <person name="Tiirola M."/>
            <person name="Peura S."/>
            <person name="Aalto S.L."/>
            <person name="Karvinen A."/>
            <person name="Nykanen H."/>
        </authorList>
    </citation>
    <scope>NUCLEOTIDE SEQUENCE [LARGE SCALE GENOMIC DNA]</scope>
    <source>
        <strain evidence="21">AMbin10</strain>
    </source>
</reference>
<dbReference type="AlphaFoldDB" id="A0A2W4QQ88"/>
<dbReference type="NCBIfam" id="TIGR00593">
    <property type="entry name" value="pola"/>
    <property type="match status" value="1"/>
</dbReference>
<dbReference type="Pfam" id="PF01612">
    <property type="entry name" value="DNA_pol_A_exo1"/>
    <property type="match status" value="1"/>
</dbReference>
<dbReference type="InterPro" id="IPR002298">
    <property type="entry name" value="DNA_polymerase_A"/>
</dbReference>
<dbReference type="SUPFAM" id="SSF47807">
    <property type="entry name" value="5' to 3' exonuclease, C-terminal subdomain"/>
    <property type="match status" value="1"/>
</dbReference>
<dbReference type="InterPro" id="IPR002421">
    <property type="entry name" value="5-3_exonuclease"/>
</dbReference>
<dbReference type="SUPFAM" id="SSF53098">
    <property type="entry name" value="Ribonuclease H-like"/>
    <property type="match status" value="1"/>
</dbReference>
<dbReference type="FunFam" id="1.20.1060.10:FF:000001">
    <property type="entry name" value="DNA polymerase I"/>
    <property type="match status" value="1"/>
</dbReference>
<comment type="caution">
    <text evidence="21">The sequence shown here is derived from an EMBL/GenBank/DDBJ whole genome shotgun (WGS) entry which is preliminary data.</text>
</comment>
<evidence type="ECO:0000259" key="20">
    <source>
        <dbReference type="SMART" id="SM00482"/>
    </source>
</evidence>
<evidence type="ECO:0000256" key="12">
    <source>
        <dbReference type="ARBA" id="ARBA00022932"/>
    </source>
</evidence>
<organism evidence="21 22">
    <name type="scientific">Candidatus Methylumidiphilus alinenensis</name>
    <dbReference type="NCBI Taxonomy" id="2202197"/>
    <lineage>
        <taxon>Bacteria</taxon>
        <taxon>Pseudomonadati</taxon>
        <taxon>Pseudomonadota</taxon>
        <taxon>Gammaproteobacteria</taxon>
        <taxon>Methylococcales</taxon>
        <taxon>Candidatus Methylumidiphilus</taxon>
    </lineage>
</organism>
<dbReference type="FunFam" id="1.10.150.20:FF:000003">
    <property type="entry name" value="DNA polymerase I"/>
    <property type="match status" value="1"/>
</dbReference>
<dbReference type="EMBL" id="QJPH01000461">
    <property type="protein sequence ID" value="PZN73306.1"/>
    <property type="molecule type" value="Genomic_DNA"/>
</dbReference>
<dbReference type="Gene3D" id="3.40.50.1010">
    <property type="entry name" value="5'-nuclease"/>
    <property type="match status" value="1"/>
</dbReference>
<dbReference type="GO" id="GO:0003887">
    <property type="term" value="F:DNA-directed DNA polymerase activity"/>
    <property type="evidence" value="ECO:0007669"/>
    <property type="project" value="UniProtKB-UniRule"/>
</dbReference>
<feature type="domain" description="3'-5' exonuclease" evidence="18">
    <location>
        <begin position="302"/>
        <end position="489"/>
    </location>
</feature>
<dbReference type="Gene3D" id="1.20.1060.10">
    <property type="entry name" value="Taq DNA Polymerase, Chain T, domain 4"/>
    <property type="match status" value="1"/>
</dbReference>